<name>D7EJ95_TRICA</name>
<dbReference type="InParanoid" id="D7EJ95"/>
<accession>D7EJ95</accession>
<gene>
    <name evidence="2" type="primary">GLEAN_10247</name>
    <name evidence="2" type="ORF">TcasGA2_TC010247</name>
</gene>
<reference evidence="2 3" key="2">
    <citation type="journal article" date="2010" name="Nucleic Acids Res.">
        <title>BeetleBase in 2010: revisions to provide comprehensive genomic information for Tribolium castaneum.</title>
        <authorList>
            <person name="Kim H.S."/>
            <person name="Murphy T."/>
            <person name="Xia J."/>
            <person name="Caragea D."/>
            <person name="Park Y."/>
            <person name="Beeman R.W."/>
            <person name="Lorenzen M.D."/>
            <person name="Butcher S."/>
            <person name="Manak J.R."/>
            <person name="Brown S.J."/>
        </authorList>
    </citation>
    <scope>NUCLEOTIDE SEQUENCE [LARGE SCALE GENOMIC DNA]</scope>
    <source>
        <strain evidence="2 3">Georgia GA2</strain>
    </source>
</reference>
<dbReference type="EMBL" id="KQ971889">
    <property type="protein sequence ID" value="EFA12620.1"/>
    <property type="molecule type" value="Genomic_DNA"/>
</dbReference>
<dbReference type="Proteomes" id="UP000007266">
    <property type="component" value="Unassembled WGS sequence"/>
</dbReference>
<feature type="compositionally biased region" description="Basic and acidic residues" evidence="1">
    <location>
        <begin position="195"/>
        <end position="204"/>
    </location>
</feature>
<organism evidence="2 3">
    <name type="scientific">Tribolium castaneum</name>
    <name type="common">Red flour beetle</name>
    <dbReference type="NCBI Taxonomy" id="7070"/>
    <lineage>
        <taxon>Eukaryota</taxon>
        <taxon>Metazoa</taxon>
        <taxon>Ecdysozoa</taxon>
        <taxon>Arthropoda</taxon>
        <taxon>Hexapoda</taxon>
        <taxon>Insecta</taxon>
        <taxon>Pterygota</taxon>
        <taxon>Neoptera</taxon>
        <taxon>Endopterygota</taxon>
        <taxon>Coleoptera</taxon>
        <taxon>Polyphaga</taxon>
        <taxon>Cucujiformia</taxon>
        <taxon>Tenebrionidae</taxon>
        <taxon>Tenebrionidae incertae sedis</taxon>
        <taxon>Tribolium</taxon>
    </lineage>
</organism>
<dbReference type="eggNOG" id="ENOG502SC45">
    <property type="taxonomic scope" value="Eukaryota"/>
</dbReference>
<reference evidence="2 3" key="1">
    <citation type="journal article" date="2008" name="Nature">
        <title>The genome of the model beetle and pest Tribolium castaneum.</title>
        <authorList>
            <consortium name="Tribolium Genome Sequencing Consortium"/>
            <person name="Richards S."/>
            <person name="Gibbs R.A."/>
            <person name="Weinstock G.M."/>
            <person name="Brown S.J."/>
            <person name="Denell R."/>
            <person name="Beeman R.W."/>
            <person name="Gibbs R."/>
            <person name="Beeman R.W."/>
            <person name="Brown S.J."/>
            <person name="Bucher G."/>
            <person name="Friedrich M."/>
            <person name="Grimmelikhuijzen C.J."/>
            <person name="Klingler M."/>
            <person name="Lorenzen M."/>
            <person name="Richards S."/>
            <person name="Roth S."/>
            <person name="Schroder R."/>
            <person name="Tautz D."/>
            <person name="Zdobnov E.M."/>
            <person name="Muzny D."/>
            <person name="Gibbs R.A."/>
            <person name="Weinstock G.M."/>
            <person name="Attaway T."/>
            <person name="Bell S."/>
            <person name="Buhay C.J."/>
            <person name="Chandrabose M.N."/>
            <person name="Chavez D."/>
            <person name="Clerk-Blankenburg K.P."/>
            <person name="Cree A."/>
            <person name="Dao M."/>
            <person name="Davis C."/>
            <person name="Chacko J."/>
            <person name="Dinh H."/>
            <person name="Dugan-Rocha S."/>
            <person name="Fowler G."/>
            <person name="Garner T.T."/>
            <person name="Garnes J."/>
            <person name="Gnirke A."/>
            <person name="Hawes A."/>
            <person name="Hernandez J."/>
            <person name="Hines S."/>
            <person name="Holder M."/>
            <person name="Hume J."/>
            <person name="Jhangiani S.N."/>
            <person name="Joshi V."/>
            <person name="Khan Z.M."/>
            <person name="Jackson L."/>
            <person name="Kovar C."/>
            <person name="Kowis A."/>
            <person name="Lee S."/>
            <person name="Lewis L.R."/>
            <person name="Margolis J."/>
            <person name="Morgan M."/>
            <person name="Nazareth L.V."/>
            <person name="Nguyen N."/>
            <person name="Okwuonu G."/>
            <person name="Parker D."/>
            <person name="Richards S."/>
            <person name="Ruiz S.J."/>
            <person name="Santibanez J."/>
            <person name="Savard J."/>
            <person name="Scherer S.E."/>
            <person name="Schneider B."/>
            <person name="Sodergren E."/>
            <person name="Tautz D."/>
            <person name="Vattahil S."/>
            <person name="Villasana D."/>
            <person name="White C.S."/>
            <person name="Wright R."/>
            <person name="Park Y."/>
            <person name="Beeman R.W."/>
            <person name="Lord J."/>
            <person name="Oppert B."/>
            <person name="Lorenzen M."/>
            <person name="Brown S."/>
            <person name="Wang L."/>
            <person name="Savard J."/>
            <person name="Tautz D."/>
            <person name="Richards S."/>
            <person name="Weinstock G."/>
            <person name="Gibbs R.A."/>
            <person name="Liu Y."/>
            <person name="Worley K."/>
            <person name="Weinstock G."/>
            <person name="Elsik C.G."/>
            <person name="Reese J.T."/>
            <person name="Elhaik E."/>
            <person name="Landan G."/>
            <person name="Graur D."/>
            <person name="Arensburger P."/>
            <person name="Atkinson P."/>
            <person name="Beeman R.W."/>
            <person name="Beidler J."/>
            <person name="Brown S.J."/>
            <person name="Demuth J.P."/>
            <person name="Drury D.W."/>
            <person name="Du Y.Z."/>
            <person name="Fujiwara H."/>
            <person name="Lorenzen M."/>
            <person name="Maselli V."/>
            <person name="Osanai M."/>
            <person name="Park Y."/>
            <person name="Robertson H.M."/>
            <person name="Tu Z."/>
            <person name="Wang J.J."/>
            <person name="Wang S."/>
            <person name="Richards S."/>
            <person name="Song H."/>
            <person name="Zhang L."/>
            <person name="Sodergren E."/>
            <person name="Werner D."/>
            <person name="Stanke M."/>
            <person name="Morgenstern B."/>
            <person name="Solovyev V."/>
            <person name="Kosarev P."/>
            <person name="Brown G."/>
            <person name="Chen H.C."/>
            <person name="Ermolaeva O."/>
            <person name="Hlavina W."/>
            <person name="Kapustin Y."/>
            <person name="Kiryutin B."/>
            <person name="Kitts P."/>
            <person name="Maglott D."/>
            <person name="Pruitt K."/>
            <person name="Sapojnikov V."/>
            <person name="Souvorov A."/>
            <person name="Mackey A.J."/>
            <person name="Waterhouse R.M."/>
            <person name="Wyder S."/>
            <person name="Zdobnov E.M."/>
            <person name="Zdobnov E.M."/>
            <person name="Wyder S."/>
            <person name="Kriventseva E.V."/>
            <person name="Kadowaki T."/>
            <person name="Bork P."/>
            <person name="Aranda M."/>
            <person name="Bao R."/>
            <person name="Beermann A."/>
            <person name="Berns N."/>
            <person name="Bolognesi R."/>
            <person name="Bonneton F."/>
            <person name="Bopp D."/>
            <person name="Brown S.J."/>
            <person name="Bucher G."/>
            <person name="Butts T."/>
            <person name="Chaumot A."/>
            <person name="Denell R.E."/>
            <person name="Ferrier D.E."/>
            <person name="Friedrich M."/>
            <person name="Gordon C.M."/>
            <person name="Jindra M."/>
            <person name="Klingler M."/>
            <person name="Lan Q."/>
            <person name="Lattorff H.M."/>
            <person name="Laudet V."/>
            <person name="von Levetsow C."/>
            <person name="Liu Z."/>
            <person name="Lutz R."/>
            <person name="Lynch J.A."/>
            <person name="da Fonseca R.N."/>
            <person name="Posnien N."/>
            <person name="Reuter R."/>
            <person name="Roth S."/>
            <person name="Savard J."/>
            <person name="Schinko J.B."/>
            <person name="Schmitt C."/>
            <person name="Schoppmeier M."/>
            <person name="Schroder R."/>
            <person name="Shippy T.D."/>
            <person name="Simonnet F."/>
            <person name="Marques-Souza H."/>
            <person name="Tautz D."/>
            <person name="Tomoyasu Y."/>
            <person name="Trauner J."/>
            <person name="Van der Zee M."/>
            <person name="Vervoort M."/>
            <person name="Wittkopp N."/>
            <person name="Wimmer E.A."/>
            <person name="Yang X."/>
            <person name="Jones A.K."/>
            <person name="Sattelle D.B."/>
            <person name="Ebert P.R."/>
            <person name="Nelson D."/>
            <person name="Scott J.G."/>
            <person name="Beeman R.W."/>
            <person name="Muthukrishnan S."/>
            <person name="Kramer K.J."/>
            <person name="Arakane Y."/>
            <person name="Beeman R.W."/>
            <person name="Zhu Q."/>
            <person name="Hogenkamp D."/>
            <person name="Dixit R."/>
            <person name="Oppert B."/>
            <person name="Jiang H."/>
            <person name="Zou Z."/>
            <person name="Marshall J."/>
            <person name="Elpidina E."/>
            <person name="Vinokurov K."/>
            <person name="Oppert C."/>
            <person name="Zou Z."/>
            <person name="Evans J."/>
            <person name="Lu Z."/>
            <person name="Zhao P."/>
            <person name="Sumathipala N."/>
            <person name="Altincicek B."/>
            <person name="Vilcinskas A."/>
            <person name="Williams M."/>
            <person name="Hultmark D."/>
            <person name="Hetru C."/>
            <person name="Jiang H."/>
            <person name="Grimmelikhuijzen C.J."/>
            <person name="Hauser F."/>
            <person name="Cazzamali G."/>
            <person name="Williamson M."/>
            <person name="Park Y."/>
            <person name="Li B."/>
            <person name="Tanaka Y."/>
            <person name="Predel R."/>
            <person name="Neupert S."/>
            <person name="Schachtner J."/>
            <person name="Verleyen P."/>
            <person name="Raible F."/>
            <person name="Bork P."/>
            <person name="Friedrich M."/>
            <person name="Walden K.K."/>
            <person name="Robertson H.M."/>
            <person name="Angeli S."/>
            <person name="Foret S."/>
            <person name="Bucher G."/>
            <person name="Schuetz S."/>
            <person name="Maleszka R."/>
            <person name="Wimmer E.A."/>
            <person name="Beeman R.W."/>
            <person name="Lorenzen M."/>
            <person name="Tomoyasu Y."/>
            <person name="Miller S.C."/>
            <person name="Grossmann D."/>
            <person name="Bucher G."/>
        </authorList>
    </citation>
    <scope>NUCLEOTIDE SEQUENCE [LARGE SCALE GENOMIC DNA]</scope>
    <source>
        <strain evidence="2 3">Georgia GA2</strain>
    </source>
</reference>
<evidence type="ECO:0000256" key="1">
    <source>
        <dbReference type="SAM" id="MobiDB-lite"/>
    </source>
</evidence>
<keyword evidence="3" id="KW-1185">Reference proteome</keyword>
<sequence length="245" mass="28481">MVEHTKKMVLIDSSELERLHNNKSTQPTTLNDLDHKMKRIIDMKNIDDNKKWILYNQVLQKYLKITSRSREPVTIPVIYPKENQQEQSERISQNILVSLPRPLQFKANALRNNLTHNGFSWNEIGNVIYDGNTIHGSNIFDLISDLMKSGSGKLNTEPAGWKNFAEILYKINVPRTLIVNSKRLKYMNEYQSGDRKELKEDVKVKPSSSFDSEEAEESQITKKSLRSSSRKQKRLRAQWSPYKSS</sequence>
<dbReference type="OMA" id="NTEPAGW"/>
<protein>
    <submittedName>
        <fullName evidence="2">Uncharacterized protein</fullName>
    </submittedName>
</protein>
<evidence type="ECO:0000313" key="2">
    <source>
        <dbReference type="EMBL" id="EFA12620.1"/>
    </source>
</evidence>
<evidence type="ECO:0000313" key="3">
    <source>
        <dbReference type="Proteomes" id="UP000007266"/>
    </source>
</evidence>
<feature type="compositionally biased region" description="Basic residues" evidence="1">
    <location>
        <begin position="223"/>
        <end position="236"/>
    </location>
</feature>
<dbReference type="PhylomeDB" id="D7EJ95"/>
<proteinExistence type="predicted"/>
<dbReference type="HOGENOM" id="CLU_1134819_0_0_1"/>
<feature type="region of interest" description="Disordered" evidence="1">
    <location>
        <begin position="195"/>
        <end position="245"/>
    </location>
</feature>
<dbReference type="AlphaFoldDB" id="D7EJ95"/>